<dbReference type="PANTHER" id="PTHR23032:SF2">
    <property type="entry name" value="ENDOSOMAL TARGETING BRO1-LIKE DOMAIN-CONTAINING PROTEIN"/>
    <property type="match status" value="1"/>
</dbReference>
<sequence>MGCTNSISRHINGKKKQLHVPEVAIFVPTLRIPKEIDFQRALQGTVTPKLVEKLSSLRSQIVLIAEGGCLKFSRPTNNIPVLEGGSSLSDLQRALEEYLPVVLGLTRKDYNLVGMVNFKWIRQDNQQETSIESTWYELLSVLHLMAMVSLSQANQILIPEDPIDASERKVSEGCKTRGIDLLLLAAGYLEFCVRCIYIHMPLEVKKRLPRDLHEDALEATSLQALAQGIEMQLGFALESEKATLSVKRRLACEQVEYLAKGYCCLPSCNFVERYERKHLLFIKWKYLEAKAAAYFYHGLILGKGGEAVDHMNAVKCLLAADELLVDSKKACLSFCVTAPVTRASPLWGAMKHLHHKIPEVALKKSQMYDHLFNSNKFFPQALPELPEFPLSLKPDSYEFPSTDSSWENGLCDLKVQTLKEHLKDCEDSDLE</sequence>
<dbReference type="Gramene" id="ERN06222">
    <property type="protein sequence ID" value="ERN06222"/>
    <property type="gene ID" value="AMTR_s00016p00175840"/>
</dbReference>
<feature type="domain" description="BRO1" evidence="2">
    <location>
        <begin position="24"/>
        <end position="402"/>
    </location>
</feature>
<dbReference type="OrthoDB" id="1855524at2759"/>
<dbReference type="PANTHER" id="PTHR23032">
    <property type="entry name" value="BRO1 DOMAIN-CONTAINING PROTEIN BROX"/>
    <property type="match status" value="1"/>
</dbReference>
<organism evidence="3 4">
    <name type="scientific">Amborella trichopoda</name>
    <dbReference type="NCBI Taxonomy" id="13333"/>
    <lineage>
        <taxon>Eukaryota</taxon>
        <taxon>Viridiplantae</taxon>
        <taxon>Streptophyta</taxon>
        <taxon>Embryophyta</taxon>
        <taxon>Tracheophyta</taxon>
        <taxon>Spermatophyta</taxon>
        <taxon>Magnoliopsida</taxon>
        <taxon>Amborellales</taxon>
        <taxon>Amborellaceae</taxon>
        <taxon>Amborella</taxon>
    </lineage>
</organism>
<comment type="similarity">
    <text evidence="1">Belongs to the BROX family.</text>
</comment>
<dbReference type="InterPro" id="IPR038898">
    <property type="entry name" value="BROX"/>
</dbReference>
<dbReference type="InterPro" id="IPR004328">
    <property type="entry name" value="BRO1_dom"/>
</dbReference>
<proteinExistence type="inferred from homology"/>
<name>W1P8N2_AMBTC</name>
<dbReference type="InterPro" id="IPR038499">
    <property type="entry name" value="BRO1_sf"/>
</dbReference>
<dbReference type="Proteomes" id="UP000017836">
    <property type="component" value="Unassembled WGS sequence"/>
</dbReference>
<dbReference type="Gene3D" id="1.25.40.280">
    <property type="entry name" value="alix/aip1 like domains"/>
    <property type="match status" value="1"/>
</dbReference>
<dbReference type="OMA" id="SVIHMMA"/>
<protein>
    <recommendedName>
        <fullName evidence="2">BRO1 domain-containing protein</fullName>
    </recommendedName>
</protein>
<dbReference type="EMBL" id="KI393908">
    <property type="protein sequence ID" value="ERN06222.1"/>
    <property type="molecule type" value="Genomic_DNA"/>
</dbReference>
<keyword evidence="4" id="KW-1185">Reference proteome</keyword>
<evidence type="ECO:0000259" key="2">
    <source>
        <dbReference type="SMART" id="SM01041"/>
    </source>
</evidence>
<dbReference type="SMART" id="SM01041">
    <property type="entry name" value="BRO1"/>
    <property type="match status" value="1"/>
</dbReference>
<dbReference type="AlphaFoldDB" id="W1P8N2"/>
<evidence type="ECO:0000256" key="1">
    <source>
        <dbReference type="ARBA" id="ARBA00008901"/>
    </source>
</evidence>
<accession>W1P8N2</accession>
<dbReference type="HOGENOM" id="CLU_056261_0_0_1"/>
<dbReference type="eggNOG" id="ENOG502QSZH">
    <property type="taxonomic scope" value="Eukaryota"/>
</dbReference>
<gene>
    <name evidence="3" type="ORF">AMTR_s00016p00175840</name>
</gene>
<evidence type="ECO:0000313" key="3">
    <source>
        <dbReference type="EMBL" id="ERN06222.1"/>
    </source>
</evidence>
<evidence type="ECO:0000313" key="4">
    <source>
        <dbReference type="Proteomes" id="UP000017836"/>
    </source>
</evidence>
<reference evidence="4" key="1">
    <citation type="journal article" date="2013" name="Science">
        <title>The Amborella genome and the evolution of flowering plants.</title>
        <authorList>
            <consortium name="Amborella Genome Project"/>
        </authorList>
    </citation>
    <scope>NUCLEOTIDE SEQUENCE [LARGE SCALE GENOMIC DNA]</scope>
</reference>